<evidence type="ECO:0000256" key="1">
    <source>
        <dbReference type="SAM" id="SignalP"/>
    </source>
</evidence>
<feature type="chain" id="PRO_5044365448" description="Lipoprotein" evidence="1">
    <location>
        <begin position="22"/>
        <end position="163"/>
    </location>
</feature>
<dbReference type="AlphaFoldDB" id="A0A0E3AZF4"/>
<keyword evidence="1" id="KW-0732">Signal</keyword>
<evidence type="ECO:0008006" key="4">
    <source>
        <dbReference type="Google" id="ProtNLM"/>
    </source>
</evidence>
<gene>
    <name evidence="2" type="ORF">LBBP_02588</name>
</gene>
<evidence type="ECO:0000313" key="3">
    <source>
        <dbReference type="Proteomes" id="UP000058857"/>
    </source>
</evidence>
<protein>
    <recommendedName>
        <fullName evidence="4">Lipoprotein</fullName>
    </recommendedName>
</protein>
<dbReference type="EMBL" id="CP012029">
    <property type="protein sequence ID" value="ALO26817.1"/>
    <property type="molecule type" value="Genomic_DNA"/>
</dbReference>
<accession>A0A0E3AZF4</accession>
<name>A0A0E3AZF4_LEPBO</name>
<organism evidence="2">
    <name type="scientific">Leptospira borgpetersenii serovar Ballum</name>
    <dbReference type="NCBI Taxonomy" id="280505"/>
    <lineage>
        <taxon>Bacteria</taxon>
        <taxon>Pseudomonadati</taxon>
        <taxon>Spirochaetota</taxon>
        <taxon>Spirochaetia</taxon>
        <taxon>Leptospirales</taxon>
        <taxon>Leptospiraceae</taxon>
        <taxon>Leptospira</taxon>
    </lineage>
</organism>
<dbReference type="Proteomes" id="UP000058857">
    <property type="component" value="Chromosome 1"/>
</dbReference>
<dbReference type="PATRIC" id="fig|280505.15.peg.2530"/>
<evidence type="ECO:0000313" key="2">
    <source>
        <dbReference type="EMBL" id="ALO26817.1"/>
    </source>
</evidence>
<sequence length="163" mass="19045">MKVLIILIVLLLFLSINPLSAEGCVRSIPEATLRSDFPVKITSKYLKDQDTYQETFSFNKNQFVVIENKGCESYLIEYFFEFPSNIKINYYTEIINSLLFIQKFNESSVNISKIAKMLKKSNERDIINKNIPISNNEFGEYFRLEKRMDKNKIIYSLLTVIGL</sequence>
<feature type="signal peptide" evidence="1">
    <location>
        <begin position="1"/>
        <end position="21"/>
    </location>
</feature>
<reference evidence="2 3" key="1">
    <citation type="journal article" date="2015" name="PLoS Negl. Trop. Dis.">
        <title>Distribution of Plasmids in Distinct Leptospira Pathogenic Species.</title>
        <authorList>
            <person name="Wang Y."/>
            <person name="Zhuang X."/>
            <person name="Zhong Y."/>
            <person name="Zhang C."/>
            <person name="Zhang Y."/>
            <person name="Zeng L."/>
            <person name="Zhu Y."/>
            <person name="He P."/>
            <person name="Dong K."/>
            <person name="Pal U."/>
            <person name="Guo X."/>
            <person name="Qin J."/>
        </authorList>
    </citation>
    <scope>NUCLEOTIDE SEQUENCE [LARGE SCALE GENOMIC DNA]</scope>
    <source>
        <strain evidence="2 3">56604</strain>
    </source>
</reference>
<dbReference type="RefSeq" id="WP_002739466.1">
    <property type="nucleotide sequence ID" value="NZ_CP012029.1"/>
</dbReference>
<proteinExistence type="predicted"/>